<sequence>MSQYVYGIIEWIFWIIAIGSACLALFRADVVSAGSSPGVRQRNGLLFGLWILAAVTGVLGLVTAAMAMRASL</sequence>
<dbReference type="RefSeq" id="WP_196398145.1">
    <property type="nucleotide sequence ID" value="NZ_JADNYM010000026.1"/>
</dbReference>
<protein>
    <submittedName>
        <fullName evidence="2">Uncharacterized protein</fullName>
    </submittedName>
</protein>
<dbReference type="Proteomes" id="UP000655366">
    <property type="component" value="Unassembled WGS sequence"/>
</dbReference>
<reference evidence="2 3" key="1">
    <citation type="submission" date="2020-11" db="EMBL/GenBank/DDBJ databases">
        <title>Arthrobacter antarcticus sp. nov., isolated from Antarctic Soil.</title>
        <authorList>
            <person name="Li J."/>
        </authorList>
    </citation>
    <scope>NUCLEOTIDE SEQUENCE [LARGE SCALE GENOMIC DNA]</scope>
    <source>
        <strain evidence="2 3">Z1-20</strain>
    </source>
</reference>
<organism evidence="2 3">
    <name type="scientific">Arthrobacter terrae</name>
    <dbReference type="NCBI Taxonomy" id="2935737"/>
    <lineage>
        <taxon>Bacteria</taxon>
        <taxon>Bacillati</taxon>
        <taxon>Actinomycetota</taxon>
        <taxon>Actinomycetes</taxon>
        <taxon>Micrococcales</taxon>
        <taxon>Micrococcaceae</taxon>
        <taxon>Arthrobacter</taxon>
    </lineage>
</organism>
<proteinExistence type="predicted"/>
<feature type="transmembrane region" description="Helical" evidence="1">
    <location>
        <begin position="6"/>
        <end position="26"/>
    </location>
</feature>
<dbReference type="AlphaFoldDB" id="A0A931CMZ3"/>
<evidence type="ECO:0000313" key="3">
    <source>
        <dbReference type="Proteomes" id="UP000655366"/>
    </source>
</evidence>
<gene>
    <name evidence="2" type="ORF">IV500_17745</name>
</gene>
<evidence type="ECO:0000256" key="1">
    <source>
        <dbReference type="SAM" id="Phobius"/>
    </source>
</evidence>
<feature type="transmembrane region" description="Helical" evidence="1">
    <location>
        <begin position="47"/>
        <end position="68"/>
    </location>
</feature>
<name>A0A931CMZ3_9MICC</name>
<accession>A0A931CMZ3</accession>
<keyword evidence="1" id="KW-0812">Transmembrane</keyword>
<keyword evidence="1" id="KW-1133">Transmembrane helix</keyword>
<dbReference type="EMBL" id="JADNYM010000026">
    <property type="protein sequence ID" value="MBG0741213.1"/>
    <property type="molecule type" value="Genomic_DNA"/>
</dbReference>
<evidence type="ECO:0000313" key="2">
    <source>
        <dbReference type="EMBL" id="MBG0741213.1"/>
    </source>
</evidence>
<keyword evidence="1" id="KW-0472">Membrane</keyword>
<comment type="caution">
    <text evidence="2">The sequence shown here is derived from an EMBL/GenBank/DDBJ whole genome shotgun (WGS) entry which is preliminary data.</text>
</comment>
<keyword evidence="3" id="KW-1185">Reference proteome</keyword>